<comment type="caution">
    <text evidence="1">The sequence shown here is derived from an EMBL/GenBank/DDBJ whole genome shotgun (WGS) entry which is preliminary data.</text>
</comment>
<reference evidence="1 2" key="1">
    <citation type="submission" date="2016-10" db="EMBL/GenBank/DDBJ databases">
        <title>Genome sequence of the ascomycete fungus Penicillium subrubescens.</title>
        <authorList>
            <person name="De Vries R.P."/>
            <person name="Peng M."/>
            <person name="Dilokpimol A."/>
            <person name="Hilden K."/>
            <person name="Makela M.R."/>
            <person name="Grigoriev I."/>
            <person name="Riley R."/>
            <person name="Granchi Z."/>
        </authorList>
    </citation>
    <scope>NUCLEOTIDE SEQUENCE [LARGE SCALE GENOMIC DNA]</scope>
    <source>
        <strain evidence="1 2">CBS 132785</strain>
    </source>
</reference>
<dbReference type="Proteomes" id="UP000186955">
    <property type="component" value="Unassembled WGS sequence"/>
</dbReference>
<sequence>MGRWGYRLFEGDMDIDLAFDLVSSLGVNTKKWEYRPAQTVNQTDMLAPQDALARYKTADYAKHLADVIIPSVRANFDKNNLGERLKAKSRTKEGKLNWDNLTSGEYKTIIFGALLMGVGAKIKEKDLQHFRDLVPQVVCIPGTTWALEDTGFRSPGQAQFLAALDAYEPGKPRKSFTEYPYDAFGISNPKVWNL</sequence>
<keyword evidence="2" id="KW-1185">Reference proteome</keyword>
<proteinExistence type="predicted"/>
<dbReference type="STRING" id="1316194.A0A1Q5UPI1"/>
<gene>
    <name evidence="1" type="ORF">PENSUB_14159</name>
</gene>
<protein>
    <submittedName>
        <fullName evidence="1">Uncharacterized protein</fullName>
    </submittedName>
</protein>
<dbReference type="OrthoDB" id="432970at2759"/>
<organism evidence="1 2">
    <name type="scientific">Penicillium subrubescens</name>
    <dbReference type="NCBI Taxonomy" id="1316194"/>
    <lineage>
        <taxon>Eukaryota</taxon>
        <taxon>Fungi</taxon>
        <taxon>Dikarya</taxon>
        <taxon>Ascomycota</taxon>
        <taxon>Pezizomycotina</taxon>
        <taxon>Eurotiomycetes</taxon>
        <taxon>Eurotiomycetidae</taxon>
        <taxon>Eurotiales</taxon>
        <taxon>Aspergillaceae</taxon>
        <taxon>Penicillium</taxon>
    </lineage>
</organism>
<evidence type="ECO:0000313" key="1">
    <source>
        <dbReference type="EMBL" id="OKP14380.1"/>
    </source>
</evidence>
<accession>A0A1Q5UPI1</accession>
<evidence type="ECO:0000313" key="2">
    <source>
        <dbReference type="Proteomes" id="UP000186955"/>
    </source>
</evidence>
<name>A0A1Q5UPI1_9EURO</name>
<dbReference type="AlphaFoldDB" id="A0A1Q5UPI1"/>
<dbReference type="EMBL" id="MNBE01000099">
    <property type="protein sequence ID" value="OKP14380.1"/>
    <property type="molecule type" value="Genomic_DNA"/>
</dbReference>